<dbReference type="SUPFAM" id="SSF49899">
    <property type="entry name" value="Concanavalin A-like lectins/glucanases"/>
    <property type="match status" value="1"/>
</dbReference>
<evidence type="ECO:0000256" key="5">
    <source>
        <dbReference type="ARBA" id="ARBA00022837"/>
    </source>
</evidence>
<feature type="domain" description="GH16" evidence="6">
    <location>
        <begin position="495"/>
        <end position="739"/>
    </location>
</feature>
<keyword evidence="3" id="KW-0479">Metal-binding</keyword>
<dbReference type="InterPro" id="IPR013320">
    <property type="entry name" value="ConA-like_dom_sf"/>
</dbReference>
<dbReference type="Gene3D" id="3.40.720.10">
    <property type="entry name" value="Alkaline Phosphatase, subunit A"/>
    <property type="match status" value="1"/>
</dbReference>
<dbReference type="InterPro" id="IPR000917">
    <property type="entry name" value="Sulfatase_N"/>
</dbReference>
<evidence type="ECO:0000259" key="6">
    <source>
        <dbReference type="PROSITE" id="PS51762"/>
    </source>
</evidence>
<dbReference type="InterPro" id="IPR024607">
    <property type="entry name" value="Sulfatase_CS"/>
</dbReference>
<dbReference type="PANTHER" id="PTHR42693">
    <property type="entry name" value="ARYLSULFATASE FAMILY MEMBER"/>
    <property type="match status" value="1"/>
</dbReference>
<dbReference type="CDD" id="cd08023">
    <property type="entry name" value="GH16_laminarinase_like"/>
    <property type="match status" value="1"/>
</dbReference>
<dbReference type="Gene3D" id="3.30.1120.10">
    <property type="match status" value="1"/>
</dbReference>
<dbReference type="InterPro" id="IPR050738">
    <property type="entry name" value="Sulfatase"/>
</dbReference>
<reference evidence="7 8" key="1">
    <citation type="submission" date="2022-01" db="EMBL/GenBank/DDBJ databases">
        <title>Labilibaculum sp. nov, a marine bacterium isolated from Antarctica.</title>
        <authorList>
            <person name="Dai W."/>
        </authorList>
    </citation>
    <scope>NUCLEOTIDE SEQUENCE [LARGE SCALE GENOMIC DNA]</scope>
    <source>
        <strain evidence="7 8">DW002</strain>
    </source>
</reference>
<organism evidence="7 8">
    <name type="scientific">Paralabilibaculum antarcticum</name>
    <dbReference type="NCBI Taxonomy" id="2912572"/>
    <lineage>
        <taxon>Bacteria</taxon>
        <taxon>Pseudomonadati</taxon>
        <taxon>Bacteroidota</taxon>
        <taxon>Bacteroidia</taxon>
        <taxon>Marinilabiliales</taxon>
        <taxon>Marinifilaceae</taxon>
        <taxon>Paralabilibaculum</taxon>
    </lineage>
</organism>
<name>A0ABT5VMT2_9BACT</name>
<dbReference type="Proteomes" id="UP001528920">
    <property type="component" value="Unassembled WGS sequence"/>
</dbReference>
<proteinExistence type="inferred from homology"/>
<dbReference type="InterPro" id="IPR017850">
    <property type="entry name" value="Alkaline_phosphatase_core_sf"/>
</dbReference>
<dbReference type="PROSITE" id="PS51762">
    <property type="entry name" value="GH16_2"/>
    <property type="match status" value="1"/>
</dbReference>
<evidence type="ECO:0000256" key="4">
    <source>
        <dbReference type="ARBA" id="ARBA00022801"/>
    </source>
</evidence>
<comment type="similarity">
    <text evidence="1">Belongs to the glycosyl hydrolase 16 family.</text>
</comment>
<dbReference type="Pfam" id="PF00722">
    <property type="entry name" value="Glyco_hydro_16"/>
    <property type="match status" value="1"/>
</dbReference>
<keyword evidence="5" id="KW-0106">Calcium</keyword>
<evidence type="ECO:0000256" key="3">
    <source>
        <dbReference type="ARBA" id="ARBA00022723"/>
    </source>
</evidence>
<dbReference type="PANTHER" id="PTHR42693:SF53">
    <property type="entry name" value="ENDO-4-O-SULFATASE"/>
    <property type="match status" value="1"/>
</dbReference>
<evidence type="ECO:0000256" key="2">
    <source>
        <dbReference type="ARBA" id="ARBA00008779"/>
    </source>
</evidence>
<dbReference type="InterPro" id="IPR000757">
    <property type="entry name" value="Beta-glucanase-like"/>
</dbReference>
<dbReference type="RefSeq" id="WP_275108080.1">
    <property type="nucleotide sequence ID" value="NZ_JAKJSC010000001.1"/>
</dbReference>
<sequence length="739" mass="84644">MMHRNINSFLITGLILFAGCLPNTKPLKAQQKPNIIVILTDDQGYGDVGFNGCTDIPTPNIDRIAKNGVKFTNAYVTYAVCGPSRAGIITGRYQDRFGFGRNPLCTPKDSLQGLPLSEETIAKALSKSGYTSIALGKWHLGAHKFQYPLKRGFDEFYGFLSGGHKYFPDEWTLNDVSEIEAQFDAYNTRLMRDNGRVDEKEYLTDALSREAVSFIERKADKPFFMYLAYNAPHTPLQATEKYLKRFSHINNKKRKVYAAMVSAVDDGVGRVLDKLEELGINENTIVFFLSDNGGPEHHNASGNGELRDGKGSLYEGGIHVPFAVQWPKEIPAGAVYHNPVSSLDIFATAVVYAKASPKNKLDGVNLLPYVNGEKKGQPHEQLFWRKYDQKAYATRCGDHKLVRYKSVTDEIYNLDEDISEKNSLALSDENYYSDLKSGYQSWEDEMKDPVFLGLMRGKEYNKLHPERFKMVSPFKVDTRGAQVPEGYELLWAEEFDQDGKPNSEKWSYEAGFVRNNELQWYQSANANVRDGALVIEGRKEQVKNPEYKRKSKNWRVNRKQAEYTSSSIKTKDKFSFQYGVLEVRAKIDTRMGMWPAIWTLGVDQKWPANGEIDLMEFYRHEGKAKIFANAAWANAENNAVWDSEKIVFQKFTEKEKDWADKFHIWKMDWTEEYIRIYLDDKLLNEIDLSKTINSDGFNPFHQEHYILLNLAIGANGGDPSETNFPREYTVDYVRVYQKK</sequence>
<comment type="caution">
    <text evidence="7">The sequence shown here is derived from an EMBL/GenBank/DDBJ whole genome shotgun (WGS) entry which is preliminary data.</text>
</comment>
<dbReference type="SUPFAM" id="SSF53649">
    <property type="entry name" value="Alkaline phosphatase-like"/>
    <property type="match status" value="1"/>
</dbReference>
<gene>
    <name evidence="7" type="ORF">L3049_01890</name>
</gene>
<accession>A0ABT5VMT2</accession>
<keyword evidence="8" id="KW-1185">Reference proteome</keyword>
<evidence type="ECO:0000313" key="7">
    <source>
        <dbReference type="EMBL" id="MDE5416741.1"/>
    </source>
</evidence>
<dbReference type="EMBL" id="JAKJSC010000001">
    <property type="protein sequence ID" value="MDE5416741.1"/>
    <property type="molecule type" value="Genomic_DNA"/>
</dbReference>
<comment type="similarity">
    <text evidence="2">Belongs to the sulfatase family.</text>
</comment>
<dbReference type="Gene3D" id="2.60.120.200">
    <property type="match status" value="1"/>
</dbReference>
<keyword evidence="4" id="KW-0378">Hydrolase</keyword>
<evidence type="ECO:0000313" key="8">
    <source>
        <dbReference type="Proteomes" id="UP001528920"/>
    </source>
</evidence>
<protein>
    <submittedName>
        <fullName evidence="7">Sulfatase-like hydrolase/transferase</fullName>
    </submittedName>
</protein>
<evidence type="ECO:0000256" key="1">
    <source>
        <dbReference type="ARBA" id="ARBA00006865"/>
    </source>
</evidence>
<dbReference type="Pfam" id="PF00884">
    <property type="entry name" value="Sulfatase"/>
    <property type="match status" value="1"/>
</dbReference>
<dbReference type="PROSITE" id="PS51257">
    <property type="entry name" value="PROKAR_LIPOPROTEIN"/>
    <property type="match status" value="1"/>
</dbReference>
<dbReference type="PROSITE" id="PS00523">
    <property type="entry name" value="SULFATASE_1"/>
    <property type="match status" value="1"/>
</dbReference>